<organism evidence="5 6">
    <name type="scientific">Microdochium bolleyi</name>
    <dbReference type="NCBI Taxonomy" id="196109"/>
    <lineage>
        <taxon>Eukaryota</taxon>
        <taxon>Fungi</taxon>
        <taxon>Dikarya</taxon>
        <taxon>Ascomycota</taxon>
        <taxon>Pezizomycotina</taxon>
        <taxon>Sordariomycetes</taxon>
        <taxon>Xylariomycetidae</taxon>
        <taxon>Xylariales</taxon>
        <taxon>Microdochiaceae</taxon>
        <taxon>Microdochium</taxon>
    </lineage>
</organism>
<dbReference type="OrthoDB" id="74360at2759"/>
<comment type="similarity">
    <text evidence="1">Belongs to the FAD-binding monooxygenase family.</text>
</comment>
<dbReference type="Pfam" id="PF00743">
    <property type="entry name" value="FMO-like"/>
    <property type="match status" value="1"/>
</dbReference>
<evidence type="ECO:0000256" key="1">
    <source>
        <dbReference type="ARBA" id="ARBA00010139"/>
    </source>
</evidence>
<dbReference type="AlphaFoldDB" id="A0A136IXB8"/>
<evidence type="ECO:0000256" key="3">
    <source>
        <dbReference type="ARBA" id="ARBA00022827"/>
    </source>
</evidence>
<evidence type="ECO:0000313" key="5">
    <source>
        <dbReference type="EMBL" id="KXJ89592.1"/>
    </source>
</evidence>
<accession>A0A136IXB8</accession>
<keyword evidence="3" id="KW-0274">FAD</keyword>
<dbReference type="InterPro" id="IPR020946">
    <property type="entry name" value="Flavin_mOase-like"/>
</dbReference>
<gene>
    <name evidence="5" type="ORF">Micbo1qcDRAFT_213102</name>
</gene>
<dbReference type="GO" id="GO:0050661">
    <property type="term" value="F:NADP binding"/>
    <property type="evidence" value="ECO:0007669"/>
    <property type="project" value="InterPro"/>
</dbReference>
<evidence type="ECO:0000256" key="4">
    <source>
        <dbReference type="ARBA" id="ARBA00023002"/>
    </source>
</evidence>
<protein>
    <submittedName>
        <fullName evidence="5">4-hydroxyacetophenone monooxygenase</fullName>
    </submittedName>
</protein>
<keyword evidence="2" id="KW-0285">Flavoprotein</keyword>
<dbReference type="InterPro" id="IPR051209">
    <property type="entry name" value="FAD-bind_Monooxygenase_sf"/>
</dbReference>
<sequence length="639" mass="71395">MTINDYGPSASRRVLADGTLPGPIRHGPVKEAVATTTIAVSDEQDISKSPESRRSAVYPAPTFALLDRHIDEPRELKVAVIGAGLAGITAGILLPAKVPGIQLTIFEKNSDVGGVWYENVYPGVRCDVPAHVYQSSVEGNPQWSEKFAQGAEIREYWQALARKHKVYEHLRLSHEVKELQWAQDTGKWNVEVEELTTNERSVEKFDFVLTAIGRFNSWKLPEYPGLDEYRGHLRHVQDWDPSFKPAGKRIAIIGNGASGIQLVSNLQKTVAHLDHYARNPTWIAPSFSGDDTSIEPIAIDPDAKASFHDPEQYLAFRKLQTDKYWRRIKGWLKGHQDNTTAQQEYTDILHTKLSGKPELVESLTPSFSPHCRRLTPGPGYLEALAQDHVEYINTPIKRFTPTGIETLDGKHRAVDAVFCATGSHGQLPLFKIHGSHGAELGSMWQPRAQGSSEEGYGFPYTYLGVGTPGFPNLGFLIGPNGSGRSGTVPYAAEIHVSFYAKLLRKMSREGIRTVQPRRDAADDFVRWSDAFFSTTVLSEGCSSWYNGGQPGGRIYGLWPGSAAHLASILREPRWEDWEYDYVEVQDPGTGALVDNRFAWYFGNGTTKKELDPETDMTSYLKLPEHLDLRDLHESWWSIP</sequence>
<keyword evidence="4" id="KW-0560">Oxidoreductase</keyword>
<keyword evidence="5" id="KW-0503">Monooxygenase</keyword>
<evidence type="ECO:0000256" key="2">
    <source>
        <dbReference type="ARBA" id="ARBA00022630"/>
    </source>
</evidence>
<name>A0A136IXB8_9PEZI</name>
<evidence type="ECO:0000313" key="6">
    <source>
        <dbReference type="Proteomes" id="UP000070501"/>
    </source>
</evidence>
<dbReference type="InterPro" id="IPR036188">
    <property type="entry name" value="FAD/NAD-bd_sf"/>
</dbReference>
<dbReference type="Gene3D" id="3.50.50.60">
    <property type="entry name" value="FAD/NAD(P)-binding domain"/>
    <property type="match status" value="2"/>
</dbReference>
<dbReference type="PRINTS" id="PR00368">
    <property type="entry name" value="FADPNR"/>
</dbReference>
<keyword evidence="6" id="KW-1185">Reference proteome</keyword>
<dbReference type="GO" id="GO:0004499">
    <property type="term" value="F:N,N-dimethylaniline monooxygenase activity"/>
    <property type="evidence" value="ECO:0007669"/>
    <property type="project" value="InterPro"/>
</dbReference>
<dbReference type="GO" id="GO:0050660">
    <property type="term" value="F:flavin adenine dinucleotide binding"/>
    <property type="evidence" value="ECO:0007669"/>
    <property type="project" value="InterPro"/>
</dbReference>
<dbReference type="SUPFAM" id="SSF51905">
    <property type="entry name" value="FAD/NAD(P)-binding domain"/>
    <property type="match status" value="3"/>
</dbReference>
<dbReference type="EMBL" id="KQ964255">
    <property type="protein sequence ID" value="KXJ89592.1"/>
    <property type="molecule type" value="Genomic_DNA"/>
</dbReference>
<dbReference type="InParanoid" id="A0A136IXB8"/>
<proteinExistence type="inferred from homology"/>
<dbReference type="PANTHER" id="PTHR42877:SF6">
    <property type="entry name" value="MONOOXYGENASE, PUTATIVE (AFU_ORTHOLOGUE AFUA_3G15050)-RELATED"/>
    <property type="match status" value="1"/>
</dbReference>
<dbReference type="PANTHER" id="PTHR42877">
    <property type="entry name" value="L-ORNITHINE N(5)-MONOOXYGENASE-RELATED"/>
    <property type="match status" value="1"/>
</dbReference>
<reference evidence="6" key="1">
    <citation type="submission" date="2016-02" db="EMBL/GenBank/DDBJ databases">
        <title>Draft genome sequence of Microdochium bolleyi, a fungal endophyte of beachgrass.</title>
        <authorList>
            <consortium name="DOE Joint Genome Institute"/>
            <person name="David A.S."/>
            <person name="May G."/>
            <person name="Haridas S."/>
            <person name="Lim J."/>
            <person name="Wang M."/>
            <person name="Labutti K."/>
            <person name="Lipzen A."/>
            <person name="Barry K."/>
            <person name="Grigoriev I.V."/>
        </authorList>
    </citation>
    <scope>NUCLEOTIDE SEQUENCE [LARGE SCALE GENOMIC DNA]</scope>
    <source>
        <strain evidence="6">J235TASD1</strain>
    </source>
</reference>
<dbReference type="Proteomes" id="UP000070501">
    <property type="component" value="Unassembled WGS sequence"/>
</dbReference>